<dbReference type="Gene3D" id="2.60.120.620">
    <property type="entry name" value="q2cbj1_9rhob like domain"/>
    <property type="match status" value="1"/>
</dbReference>
<gene>
    <name evidence="5" type="ORF">DL89DRAFT_293584</name>
</gene>
<dbReference type="Pfam" id="PF05721">
    <property type="entry name" value="PhyH"/>
    <property type="match status" value="1"/>
</dbReference>
<proteinExistence type="inferred from homology"/>
<evidence type="ECO:0000313" key="5">
    <source>
        <dbReference type="EMBL" id="ORX69134.1"/>
    </source>
</evidence>
<reference evidence="5 6" key="1">
    <citation type="submission" date="2016-07" db="EMBL/GenBank/DDBJ databases">
        <title>Pervasive Adenine N6-methylation of Active Genes in Fungi.</title>
        <authorList>
            <consortium name="DOE Joint Genome Institute"/>
            <person name="Mondo S.J."/>
            <person name="Dannebaum R.O."/>
            <person name="Kuo R.C."/>
            <person name="Labutti K."/>
            <person name="Haridas S."/>
            <person name="Kuo A."/>
            <person name="Salamov A."/>
            <person name="Ahrendt S.R."/>
            <person name="Lipzen A."/>
            <person name="Sullivan W."/>
            <person name="Andreopoulos W.B."/>
            <person name="Clum A."/>
            <person name="Lindquist E."/>
            <person name="Daum C."/>
            <person name="Ramamoorthy G.K."/>
            <person name="Gryganskyi A."/>
            <person name="Culley D."/>
            <person name="Magnuson J.K."/>
            <person name="James T.Y."/>
            <person name="O'Malley M.A."/>
            <person name="Stajich J.E."/>
            <person name="Spatafora J.W."/>
            <person name="Visel A."/>
            <person name="Grigoriev I.V."/>
        </authorList>
    </citation>
    <scope>NUCLEOTIDE SEQUENCE [LARGE SCALE GENOMIC DNA]</scope>
    <source>
        <strain evidence="5 6">ATCC 12442</strain>
    </source>
</reference>
<dbReference type="STRING" id="61395.A0A1Y1W7J9"/>
<evidence type="ECO:0000256" key="1">
    <source>
        <dbReference type="ARBA" id="ARBA00001962"/>
    </source>
</evidence>
<dbReference type="InterPro" id="IPR008775">
    <property type="entry name" value="Phytyl_CoA_dOase-like"/>
</dbReference>
<keyword evidence="5" id="KW-0223">Dioxygenase</keyword>
<evidence type="ECO:0000256" key="2">
    <source>
        <dbReference type="ARBA" id="ARBA00005830"/>
    </source>
</evidence>
<evidence type="ECO:0000256" key="3">
    <source>
        <dbReference type="ARBA" id="ARBA00022723"/>
    </source>
</evidence>
<keyword evidence="5" id="KW-0560">Oxidoreductase</keyword>
<protein>
    <submittedName>
        <fullName evidence="5">Phytanoyl-CoA dioxygenase family protein</fullName>
    </submittedName>
</protein>
<name>A0A1Y1W7J9_9FUNG</name>
<comment type="caution">
    <text evidence="5">The sequence shown here is derived from an EMBL/GenBank/DDBJ whole genome shotgun (WGS) entry which is preliminary data.</text>
</comment>
<comment type="similarity">
    <text evidence="2">Belongs to the PhyH family.</text>
</comment>
<comment type="cofactor">
    <cofactor evidence="1">
        <name>Fe cation</name>
        <dbReference type="ChEBI" id="CHEBI:24875"/>
    </cofactor>
</comment>
<dbReference type="AlphaFoldDB" id="A0A1Y1W7J9"/>
<dbReference type="OrthoDB" id="445007at2759"/>
<dbReference type="PANTHER" id="PTHR20883:SF15">
    <property type="entry name" value="PHYTANOYL-COA DIOXYGENASE DOMAIN-CONTAINING PROTEIN 1"/>
    <property type="match status" value="1"/>
</dbReference>
<sequence length="289" mass="32675">MFTDAHFDSFKNDGCVVIPGFLSAEEVAALRKRTAELLDSFDPESQPKTTFSTGIRDKHIGDRYFLDSSDKVSYFLEEQAVVDGRLAVDKTRAINKIGHGLHIREPLFAKLSHSNKVRQVAQRLGYDDPRILQSMVICKQPSIGGEVPLHQDSCFLYTRPLSACGFWFALEDCTLANGCLEFIPGSHLETPISKRFFVPIEPEFSLFPPTKDNNKTPIPEQKPVGAECKPIEVKAGSVVLIHGQVLHRSSHNHSDKSRWIYTFHIIEGGYEYDDRNWLQMPADRELTKL</sequence>
<keyword evidence="3" id="KW-0479">Metal-binding</keyword>
<dbReference type="SUPFAM" id="SSF51197">
    <property type="entry name" value="Clavaminate synthase-like"/>
    <property type="match status" value="1"/>
</dbReference>
<dbReference type="GO" id="GO:0051213">
    <property type="term" value="F:dioxygenase activity"/>
    <property type="evidence" value="ECO:0007669"/>
    <property type="project" value="UniProtKB-KW"/>
</dbReference>
<dbReference type="GeneID" id="63807051"/>
<keyword evidence="6" id="KW-1185">Reference proteome</keyword>
<organism evidence="5 6">
    <name type="scientific">Linderina pennispora</name>
    <dbReference type="NCBI Taxonomy" id="61395"/>
    <lineage>
        <taxon>Eukaryota</taxon>
        <taxon>Fungi</taxon>
        <taxon>Fungi incertae sedis</taxon>
        <taxon>Zoopagomycota</taxon>
        <taxon>Kickxellomycotina</taxon>
        <taxon>Kickxellomycetes</taxon>
        <taxon>Kickxellales</taxon>
        <taxon>Kickxellaceae</taxon>
        <taxon>Linderina</taxon>
    </lineage>
</organism>
<accession>A0A1Y1W7J9</accession>
<dbReference type="PANTHER" id="PTHR20883">
    <property type="entry name" value="PHYTANOYL-COA DIOXYGENASE DOMAIN CONTAINING 1"/>
    <property type="match status" value="1"/>
</dbReference>
<evidence type="ECO:0000313" key="6">
    <source>
        <dbReference type="Proteomes" id="UP000193922"/>
    </source>
</evidence>
<dbReference type="GO" id="GO:0046872">
    <property type="term" value="F:metal ion binding"/>
    <property type="evidence" value="ECO:0007669"/>
    <property type="project" value="UniProtKB-KW"/>
</dbReference>
<keyword evidence="4" id="KW-0408">Iron</keyword>
<dbReference type="RefSeq" id="XP_040742866.1">
    <property type="nucleotide sequence ID" value="XM_040890403.1"/>
</dbReference>
<dbReference type="EMBL" id="MCFD01000008">
    <property type="protein sequence ID" value="ORX69134.1"/>
    <property type="molecule type" value="Genomic_DNA"/>
</dbReference>
<dbReference type="Proteomes" id="UP000193922">
    <property type="component" value="Unassembled WGS sequence"/>
</dbReference>
<evidence type="ECO:0000256" key="4">
    <source>
        <dbReference type="ARBA" id="ARBA00023004"/>
    </source>
</evidence>